<dbReference type="PANTHER" id="PTHR16026:SF0">
    <property type="entry name" value="CARTILAGE ACIDIC PROTEIN 1"/>
    <property type="match status" value="1"/>
</dbReference>
<dbReference type="Proteomes" id="UP000322214">
    <property type="component" value="Chromosome"/>
</dbReference>
<dbReference type="EMBL" id="CP042912">
    <property type="protein sequence ID" value="QEG23760.1"/>
    <property type="molecule type" value="Genomic_DNA"/>
</dbReference>
<dbReference type="InterPro" id="IPR028994">
    <property type="entry name" value="Integrin_alpha_N"/>
</dbReference>
<dbReference type="OrthoDB" id="5287961at2"/>
<organism evidence="3 4">
    <name type="scientific">Mariniblastus fucicola</name>
    <dbReference type="NCBI Taxonomy" id="980251"/>
    <lineage>
        <taxon>Bacteria</taxon>
        <taxon>Pseudomonadati</taxon>
        <taxon>Planctomycetota</taxon>
        <taxon>Planctomycetia</taxon>
        <taxon>Pirellulales</taxon>
        <taxon>Pirellulaceae</taxon>
        <taxon>Mariniblastus</taxon>
    </lineage>
</organism>
<dbReference type="SUPFAM" id="SSF69318">
    <property type="entry name" value="Integrin alpha N-terminal domain"/>
    <property type="match status" value="3"/>
</dbReference>
<proteinExistence type="predicted"/>
<dbReference type="PANTHER" id="PTHR16026">
    <property type="entry name" value="CARTILAGE ACIDIC PROTEIN 1"/>
    <property type="match status" value="1"/>
</dbReference>
<feature type="domain" description="ASPIC/UnbV" evidence="2">
    <location>
        <begin position="570"/>
        <end position="633"/>
    </location>
</feature>
<dbReference type="InterPro" id="IPR027039">
    <property type="entry name" value="Crtac1"/>
</dbReference>
<evidence type="ECO:0000313" key="3">
    <source>
        <dbReference type="EMBL" id="QEG23760.1"/>
    </source>
</evidence>
<name>A0A5B9PF09_9BACT</name>
<dbReference type="InterPro" id="IPR011519">
    <property type="entry name" value="UnbV_ASPIC"/>
</dbReference>
<dbReference type="Pfam" id="PF07593">
    <property type="entry name" value="UnbV_ASPIC"/>
    <property type="match status" value="1"/>
</dbReference>
<keyword evidence="1" id="KW-0732">Signal</keyword>
<dbReference type="Gene3D" id="2.130.10.130">
    <property type="entry name" value="Integrin alpha, N-terminal"/>
    <property type="match status" value="6"/>
</dbReference>
<evidence type="ECO:0000259" key="2">
    <source>
        <dbReference type="Pfam" id="PF07593"/>
    </source>
</evidence>
<dbReference type="KEGG" id="mff:MFFC18_36620"/>
<protein>
    <submittedName>
        <fullName evidence="3">FG-GAP repeat protein</fullName>
    </submittedName>
</protein>
<gene>
    <name evidence="3" type="ORF">MFFC18_36620</name>
</gene>
<evidence type="ECO:0000313" key="4">
    <source>
        <dbReference type="Proteomes" id="UP000322214"/>
    </source>
</evidence>
<evidence type="ECO:0000256" key="1">
    <source>
        <dbReference type="ARBA" id="ARBA00022729"/>
    </source>
</evidence>
<dbReference type="Pfam" id="PF13517">
    <property type="entry name" value="FG-GAP_3"/>
    <property type="match status" value="5"/>
</dbReference>
<dbReference type="STRING" id="980251.GCA_001642875_04290"/>
<reference evidence="3 4" key="1">
    <citation type="submission" date="2019-08" db="EMBL/GenBank/DDBJ databases">
        <title>Deep-cultivation of Planctomycetes and their phenomic and genomic characterization uncovers novel biology.</title>
        <authorList>
            <person name="Wiegand S."/>
            <person name="Jogler M."/>
            <person name="Boedeker C."/>
            <person name="Pinto D."/>
            <person name="Vollmers J."/>
            <person name="Rivas-Marin E."/>
            <person name="Kohn T."/>
            <person name="Peeters S.H."/>
            <person name="Heuer A."/>
            <person name="Rast P."/>
            <person name="Oberbeckmann S."/>
            <person name="Bunk B."/>
            <person name="Jeske O."/>
            <person name="Meyerdierks A."/>
            <person name="Storesund J.E."/>
            <person name="Kallscheuer N."/>
            <person name="Luecker S."/>
            <person name="Lage O.M."/>
            <person name="Pohl T."/>
            <person name="Merkel B.J."/>
            <person name="Hornburger P."/>
            <person name="Mueller R.-W."/>
            <person name="Bruemmer F."/>
            <person name="Labrenz M."/>
            <person name="Spormann A.M."/>
            <person name="Op den Camp H."/>
            <person name="Overmann J."/>
            <person name="Amann R."/>
            <person name="Jetten M.S.M."/>
            <person name="Mascher T."/>
            <person name="Medema M.H."/>
            <person name="Devos D.P."/>
            <person name="Kaster A.-K."/>
            <person name="Ovreas L."/>
            <person name="Rohde M."/>
            <person name="Galperin M.Y."/>
            <person name="Jogler C."/>
        </authorList>
    </citation>
    <scope>NUCLEOTIDE SEQUENCE [LARGE SCALE GENOMIC DNA]</scope>
    <source>
        <strain evidence="3 4">FC18</strain>
    </source>
</reference>
<keyword evidence="4" id="KW-1185">Reference proteome</keyword>
<dbReference type="AlphaFoldDB" id="A0A5B9PF09"/>
<sequence length="1152" mass="126923">MQTERAVILLFLCIQFVGCDTAETKTKTADSIAESLMVNRNEPADYRSVSNGFTAISNDLAIRRLTVPSEGTNSGIKFTKITHSGINFSNFLDRSKAFQYIETGSGVTIGDYDGDGLQDVYLCGTDIPNRLYRNLGGFKFEDVTFEAGVDGSIQRQDPWSSGASFADIDNDGDLDLYVCNMAAPNLLYINQGDGSFKEQTRIRKADYTGASKIANFGDYDRDGDLDFYLVTYQDAPSTVRKMVARKNGKPYIAPEFLEHVALVDGHQIKAGELDRLYQNQGDGTFVEVSEAAGLKDYAMGLGALWFDYDDDGWPDIYVSNDFRKSDRLYRNQGDGTFVDVLPETVRHTPWFSMGLDMGDINNDGLVDLITADMSGTSHYKQKMDMGAMSDSAWFLKRGSPRQYMKNAVHINSGVGPFFEVAEMMGMSSTDWTWAIRLVDMDNDGKLDVFASNGHARDIMNSDLGDQFDALKEEGSTEKWDALYLSIPAREEPNLAFRNEGDLSFKPVSESSGLNHVGVSHGSAFGDLDGDGDLDLIVSNFYEPALVYRNDSDSGSRTLIDFRCGRNNFFGYGTKVEFWQGGLKQTKVLSPVRGYISADAPVLHFASESSAPIEKVKVTWPDSTVQEFKDLDPDCHYRIFESETSIAAPAEPYSKPLFVEVSGELQIDFRHRENDFDDFAREPLLPFQPSRLGSAVAWADVNDDGFADLFCTGAAGQSGQLYMNVGGTNFVKADGPWSVDDQFEDMAVLFFDADSDGDPDLLVTSGGNEHSPGSAEYQDRLYRNLGEGKFERDLDALPRLSDSTRAVTAGDFDNDGDLDLFLGSYAIPGQYPVATASHLLRNDDGKFVETTSQMGDAFSSPRLVTHASCTDIDGDGWMDLVLALEWGAVTVFRNEEGKGFSDQTSELGLSDFKGWWNHILATDFDGDGDVDLIAANQGLNTKYHADSKHPHRIYFADFDENGTLDLVESKFEGDVELPVRGRSCSTHCMPFLEDKFKTYHDFAIASLADIYEPSISQQPFVEVNSLESAIFINDEGRFIRQSLPRLAQISPANGTVVADFDGDGVDDMAIANNFFASQVETGFMDGGLGWILRGESKEAGIQFSCMWPQSSGVVVEGPATCVAAADFDNDGDVDLAFAVNDGKVRIFENRTVD</sequence>
<dbReference type="RefSeq" id="WP_075086142.1">
    <property type="nucleotide sequence ID" value="NZ_CP042912.1"/>
</dbReference>
<dbReference type="InterPro" id="IPR013517">
    <property type="entry name" value="FG-GAP"/>
</dbReference>
<accession>A0A5B9PF09</accession>